<evidence type="ECO:0000256" key="3">
    <source>
        <dbReference type="ARBA" id="ARBA00022603"/>
    </source>
</evidence>
<sequence>MRLRSDPQALIKCKKSNYFTDLKTDSQAVIEQLFSNKNKLFHLEIGSGKGIFLWKKALENPTINFLGLEKYPTVVKKALTKYEKSEIKPTNLLLMIGDACNLLSYFQNQTFEKIYLNFSDPWPKTRHASRRLVDISFLKMYETILKPEGLIEFKTDNDQLNAYCIKQLKLKQNIVILHQTNDLHNLPNSDPLLVDNIMTEYENNFVKINKNIHKLIFKFQH</sequence>
<dbReference type="Pfam" id="PF02390">
    <property type="entry name" value="Methyltransf_4"/>
    <property type="match status" value="1"/>
</dbReference>
<evidence type="ECO:0000256" key="5">
    <source>
        <dbReference type="ARBA" id="ARBA00022691"/>
    </source>
</evidence>
<keyword evidence="6 7" id="KW-0819">tRNA processing</keyword>
<dbReference type="KEGG" id="mamp:MAMA39_03760"/>
<evidence type="ECO:0000256" key="1">
    <source>
        <dbReference type="ARBA" id="ARBA00000142"/>
    </source>
</evidence>
<name>A0A292IIS4_9MOLU</name>
<dbReference type="SUPFAM" id="SSF53335">
    <property type="entry name" value="S-adenosyl-L-methionine-dependent methyltransferases"/>
    <property type="match status" value="1"/>
</dbReference>
<evidence type="ECO:0000256" key="6">
    <source>
        <dbReference type="ARBA" id="ARBA00022694"/>
    </source>
</evidence>
<keyword evidence="9" id="KW-1185">Reference proteome</keyword>
<comment type="pathway">
    <text evidence="7">tRNA modification; N(7)-methylguanine-tRNA biosynthesis.</text>
</comment>
<feature type="binding site" evidence="7">
    <location>
        <position position="69"/>
    </location>
    <ligand>
        <name>S-adenosyl-L-methionine</name>
        <dbReference type="ChEBI" id="CHEBI:59789"/>
    </ligand>
</feature>
<keyword evidence="5 7" id="KW-0949">S-adenosyl-L-methionine</keyword>
<dbReference type="Gene3D" id="3.40.50.150">
    <property type="entry name" value="Vaccinia Virus protein VP39"/>
    <property type="match status" value="1"/>
</dbReference>
<accession>A0A292IIS4</accession>
<dbReference type="EC" id="2.1.1.33" evidence="7"/>
<dbReference type="PROSITE" id="PS51625">
    <property type="entry name" value="SAM_MT_TRMB"/>
    <property type="match status" value="1"/>
</dbReference>
<dbReference type="HAMAP" id="MF_01057">
    <property type="entry name" value="tRNA_methyltr_TrmB"/>
    <property type="match status" value="1"/>
</dbReference>
<feature type="binding site" evidence="7">
    <location>
        <position position="44"/>
    </location>
    <ligand>
        <name>S-adenosyl-L-methionine</name>
        <dbReference type="ChEBI" id="CHEBI:59789"/>
    </ligand>
</feature>
<dbReference type="PANTHER" id="PTHR23417:SF14">
    <property type="entry name" value="PENTACOTRIPEPTIDE-REPEAT REGION OF PRORP DOMAIN-CONTAINING PROTEIN"/>
    <property type="match status" value="1"/>
</dbReference>
<gene>
    <name evidence="7" type="primary">trmB</name>
    <name evidence="8" type="ORF">MAMA39_03760</name>
</gene>
<comment type="function">
    <text evidence="2 7">Catalyzes the formation of N(7)-methylguanine at position 46 (m7G46) in tRNA.</text>
</comment>
<keyword evidence="4 7" id="KW-0808">Transferase</keyword>
<dbReference type="GO" id="GO:0043527">
    <property type="term" value="C:tRNA methyltransferase complex"/>
    <property type="evidence" value="ECO:0007669"/>
    <property type="project" value="TreeGrafter"/>
</dbReference>
<comment type="similarity">
    <text evidence="7">Belongs to the class I-like SAM-binding methyltransferase superfamily. TrmB family.</text>
</comment>
<dbReference type="InterPro" id="IPR029063">
    <property type="entry name" value="SAM-dependent_MTases_sf"/>
</dbReference>
<protein>
    <recommendedName>
        <fullName evidence="7">tRNA (guanine-N(7)-)-methyltransferase</fullName>
        <ecNumber evidence="7">2.1.1.33</ecNumber>
    </recommendedName>
    <alternativeName>
        <fullName evidence="7">tRNA (guanine(46)-N(7))-methyltransferase</fullName>
    </alternativeName>
    <alternativeName>
        <fullName evidence="7">tRNA(m7G46)-methyltransferase</fullName>
    </alternativeName>
</protein>
<dbReference type="InterPro" id="IPR055361">
    <property type="entry name" value="tRNA_methyltr_TrmB_bact"/>
</dbReference>
<organism evidence="8 9">
    <name type="scientific">Mycoplasma amphoriforme A39</name>
    <dbReference type="NCBI Taxonomy" id="572419"/>
    <lineage>
        <taxon>Bacteria</taxon>
        <taxon>Bacillati</taxon>
        <taxon>Mycoplasmatota</taxon>
        <taxon>Mollicutes</taxon>
        <taxon>Mycoplasmataceae</taxon>
        <taxon>Mycoplasma</taxon>
    </lineage>
</organism>
<evidence type="ECO:0000313" key="9">
    <source>
        <dbReference type="Proteomes" id="UP000261764"/>
    </source>
</evidence>
<feature type="binding site" evidence="7">
    <location>
        <position position="124"/>
    </location>
    <ligand>
        <name>substrate</name>
    </ligand>
</feature>
<feature type="binding site" evidence="7">
    <location>
        <position position="156"/>
    </location>
    <ligand>
        <name>substrate</name>
    </ligand>
</feature>
<comment type="catalytic activity">
    <reaction evidence="1 7">
        <text>guanosine(46) in tRNA + S-adenosyl-L-methionine = N(7)-methylguanosine(46) in tRNA + S-adenosyl-L-homocysteine</text>
        <dbReference type="Rhea" id="RHEA:42708"/>
        <dbReference type="Rhea" id="RHEA-COMP:10188"/>
        <dbReference type="Rhea" id="RHEA-COMP:10189"/>
        <dbReference type="ChEBI" id="CHEBI:57856"/>
        <dbReference type="ChEBI" id="CHEBI:59789"/>
        <dbReference type="ChEBI" id="CHEBI:74269"/>
        <dbReference type="ChEBI" id="CHEBI:74480"/>
        <dbReference type="EC" id="2.1.1.33"/>
    </reaction>
</comment>
<comment type="caution">
    <text evidence="7">Lacks conserved residue(s) required for the propagation of feature annotation.</text>
</comment>
<dbReference type="UniPathway" id="UPA00989"/>
<dbReference type="GO" id="GO:0008176">
    <property type="term" value="F:tRNA (guanine(46)-N7)-methyltransferase activity"/>
    <property type="evidence" value="ECO:0007669"/>
    <property type="project" value="UniProtKB-UniRule"/>
</dbReference>
<evidence type="ECO:0000313" key="8">
    <source>
        <dbReference type="EMBL" id="CDN40496.1"/>
    </source>
</evidence>
<evidence type="ECO:0000256" key="7">
    <source>
        <dbReference type="HAMAP-Rule" id="MF_01057"/>
    </source>
</evidence>
<feature type="binding site" evidence="7">
    <location>
        <position position="98"/>
    </location>
    <ligand>
        <name>S-adenosyl-L-methionine</name>
        <dbReference type="ChEBI" id="CHEBI:59789"/>
    </ligand>
</feature>
<dbReference type="AlphaFoldDB" id="A0A292IIS4"/>
<dbReference type="InterPro" id="IPR003358">
    <property type="entry name" value="tRNA_(Gua-N-7)_MeTrfase_Trmb"/>
</dbReference>
<reference evidence="8 9" key="1">
    <citation type="journal article" date="2015" name="Clin. Infect. Dis.">
        <title>Genomic Investigations unmask Mycoplasma amphoriforme, a new respiratory pathogen.</title>
        <authorList>
            <person name="Gillespie S.H."/>
            <person name="Ling C.L."/>
            <person name="Oravcova K."/>
            <person name="Pinheiro M."/>
            <person name="Wells L."/>
            <person name="Bryant J.M."/>
            <person name="McHugh T.D."/>
            <person name="Bebear C."/>
            <person name="Webster D."/>
            <person name="Harris S.R."/>
            <person name="Seth-Smith H.M."/>
            <person name="Thomson N.R."/>
        </authorList>
    </citation>
    <scope>NUCLEOTIDE SEQUENCE [LARGE SCALE GENOMIC DNA]</scope>
    <source>
        <strain evidence="8 9">A39</strain>
    </source>
</reference>
<dbReference type="NCBIfam" id="TIGR00091">
    <property type="entry name" value="tRNA (guanosine(46)-N7)-methyltransferase TrmB"/>
    <property type="match status" value="1"/>
</dbReference>
<dbReference type="RefSeq" id="WP_343251840.1">
    <property type="nucleotide sequence ID" value="NZ_HG937516.1"/>
</dbReference>
<feature type="binding site" evidence="7">
    <location>
        <begin position="199"/>
        <end position="202"/>
    </location>
    <ligand>
        <name>substrate</name>
    </ligand>
</feature>
<evidence type="ECO:0000256" key="4">
    <source>
        <dbReference type="ARBA" id="ARBA00022679"/>
    </source>
</evidence>
<keyword evidence="3 7" id="KW-0489">Methyltransferase</keyword>
<dbReference type="EMBL" id="HG937516">
    <property type="protein sequence ID" value="CDN40496.1"/>
    <property type="molecule type" value="Genomic_DNA"/>
</dbReference>
<proteinExistence type="inferred from homology"/>
<dbReference type="PANTHER" id="PTHR23417">
    <property type="entry name" value="3-DEOXY-D-MANNO-OCTULOSONIC-ACID TRANSFERASE/TRNA GUANINE-N 7 - -METHYLTRANSFERASE"/>
    <property type="match status" value="1"/>
</dbReference>
<feature type="binding site" evidence="7">
    <location>
        <position position="120"/>
    </location>
    <ligand>
        <name>S-adenosyl-L-methionine</name>
        <dbReference type="ChEBI" id="CHEBI:59789"/>
    </ligand>
</feature>
<dbReference type="Proteomes" id="UP000261764">
    <property type="component" value="Chromosome I"/>
</dbReference>
<evidence type="ECO:0000256" key="2">
    <source>
        <dbReference type="ARBA" id="ARBA00003015"/>
    </source>
</evidence>